<evidence type="ECO:0000256" key="3">
    <source>
        <dbReference type="ARBA" id="ARBA00023172"/>
    </source>
</evidence>
<organism evidence="6 7">
    <name type="scientific">Microbacterium insulae</name>
    <dbReference type="NCBI Taxonomy" id="483014"/>
    <lineage>
        <taxon>Bacteria</taxon>
        <taxon>Bacillati</taxon>
        <taxon>Actinomycetota</taxon>
        <taxon>Actinomycetes</taxon>
        <taxon>Micrococcales</taxon>
        <taxon>Microbacteriaceae</taxon>
        <taxon>Microbacterium</taxon>
    </lineage>
</organism>
<comment type="similarity">
    <text evidence="1">Belongs to the 'phage' integrase family.</text>
</comment>
<comment type="caution">
    <text evidence="6">The sequence shown here is derived from an EMBL/GenBank/DDBJ whole genome shotgun (WGS) entry which is preliminary data.</text>
</comment>
<evidence type="ECO:0000313" key="6">
    <source>
        <dbReference type="EMBL" id="MFD0789269.1"/>
    </source>
</evidence>
<dbReference type="InterPro" id="IPR002104">
    <property type="entry name" value="Integrase_catalytic"/>
</dbReference>
<evidence type="ECO:0000256" key="4">
    <source>
        <dbReference type="SAM" id="MobiDB-lite"/>
    </source>
</evidence>
<dbReference type="SUPFAM" id="SSF56349">
    <property type="entry name" value="DNA breaking-rejoining enzymes"/>
    <property type="match status" value="1"/>
</dbReference>
<feature type="compositionally biased region" description="Basic and acidic residues" evidence="4">
    <location>
        <begin position="357"/>
        <end position="370"/>
    </location>
</feature>
<dbReference type="InterPro" id="IPR013762">
    <property type="entry name" value="Integrase-like_cat_sf"/>
</dbReference>
<dbReference type="PANTHER" id="PTHR30349">
    <property type="entry name" value="PHAGE INTEGRASE-RELATED"/>
    <property type="match status" value="1"/>
</dbReference>
<dbReference type="EMBL" id="JBHTII010000001">
    <property type="protein sequence ID" value="MFD0789269.1"/>
    <property type="molecule type" value="Genomic_DNA"/>
</dbReference>
<evidence type="ECO:0000313" key="7">
    <source>
        <dbReference type="Proteomes" id="UP001597055"/>
    </source>
</evidence>
<dbReference type="Gene3D" id="1.10.443.10">
    <property type="entry name" value="Intergrase catalytic core"/>
    <property type="match status" value="1"/>
</dbReference>
<dbReference type="PANTHER" id="PTHR30349:SF64">
    <property type="entry name" value="PROPHAGE INTEGRASE INTD-RELATED"/>
    <property type="match status" value="1"/>
</dbReference>
<keyword evidence="2" id="KW-0238">DNA-binding</keyword>
<evidence type="ECO:0000259" key="5">
    <source>
        <dbReference type="PROSITE" id="PS51898"/>
    </source>
</evidence>
<dbReference type="CDD" id="cd01189">
    <property type="entry name" value="INT_ICEBs1_C_like"/>
    <property type="match status" value="1"/>
</dbReference>
<evidence type="ECO:0000256" key="1">
    <source>
        <dbReference type="ARBA" id="ARBA00008857"/>
    </source>
</evidence>
<keyword evidence="7" id="KW-1185">Reference proteome</keyword>
<dbReference type="Gene3D" id="1.10.150.130">
    <property type="match status" value="1"/>
</dbReference>
<dbReference type="InterPro" id="IPR011010">
    <property type="entry name" value="DNA_brk_join_enz"/>
</dbReference>
<reference evidence="7" key="1">
    <citation type="journal article" date="2019" name="Int. J. Syst. Evol. Microbiol.">
        <title>The Global Catalogue of Microorganisms (GCM) 10K type strain sequencing project: providing services to taxonomists for standard genome sequencing and annotation.</title>
        <authorList>
            <consortium name="The Broad Institute Genomics Platform"/>
            <consortium name="The Broad Institute Genome Sequencing Center for Infectious Disease"/>
            <person name="Wu L."/>
            <person name="Ma J."/>
        </authorList>
    </citation>
    <scope>NUCLEOTIDE SEQUENCE [LARGE SCALE GENOMIC DNA]</scope>
    <source>
        <strain evidence="7">CCUG 54523</strain>
    </source>
</reference>
<proteinExistence type="inferred from homology"/>
<dbReference type="InterPro" id="IPR010998">
    <property type="entry name" value="Integrase_recombinase_N"/>
</dbReference>
<protein>
    <submittedName>
        <fullName evidence="6">Tyrosine-type recombinase/integrase</fullName>
    </submittedName>
</protein>
<name>A0ABW3AFB2_9MICO</name>
<feature type="region of interest" description="Disordered" evidence="4">
    <location>
        <begin position="357"/>
        <end position="377"/>
    </location>
</feature>
<dbReference type="InterPro" id="IPR050090">
    <property type="entry name" value="Tyrosine_recombinase_XerCD"/>
</dbReference>
<sequence length="377" mass="42187">MASIKQREDGVWRARYRDEVGKEHARHFALRRDAQRWLDEVAAAVVTGQYVDPKAGRITWDEWTREWMERQSWAMGTHEAAAVAVQSVPWREGQISSVKSSHVQAWVAGESKRGLAASTIKTRLNYIQMSFRAAVADRVIATNPALGVKAPRSRRAEAAMRILTAEEVREALDAADEFRGFVEVCVFAGLRLGEAAGLQLRDVNFLGRSITVARQVQGSTIKAARIVAPKYESERTVYVPDELMTSLAAHVTRAQVTAPDEQLFVTPLGRLWNRNNAAGEWRRVRKDARLPDEVTLHTLRHTFASNLIAQGCDVVTVQRALGHSTPSITLNVYSHLWPSAEDKTRSATASFMGEIRDSADSVRTETEKPQVRGSRYR</sequence>
<evidence type="ECO:0000256" key="2">
    <source>
        <dbReference type="ARBA" id="ARBA00023125"/>
    </source>
</evidence>
<dbReference type="Pfam" id="PF00589">
    <property type="entry name" value="Phage_integrase"/>
    <property type="match status" value="1"/>
</dbReference>
<dbReference type="RefSeq" id="WP_204980156.1">
    <property type="nucleotide sequence ID" value="NZ_JBHTII010000001.1"/>
</dbReference>
<dbReference type="PROSITE" id="PS51898">
    <property type="entry name" value="TYR_RECOMBINASE"/>
    <property type="match status" value="1"/>
</dbReference>
<dbReference type="Proteomes" id="UP001597055">
    <property type="component" value="Unassembled WGS sequence"/>
</dbReference>
<accession>A0ABW3AFB2</accession>
<feature type="domain" description="Tyr recombinase" evidence="5">
    <location>
        <begin position="158"/>
        <end position="348"/>
    </location>
</feature>
<gene>
    <name evidence="6" type="ORF">ACFQ0P_02580</name>
</gene>
<keyword evidence="3" id="KW-0233">DNA recombination</keyword>